<feature type="binding site" evidence="4">
    <location>
        <position position="13"/>
    </location>
    <ligand>
        <name>Zn(2+)</name>
        <dbReference type="ChEBI" id="CHEBI:29105"/>
    </ligand>
</feature>
<keyword evidence="3 4" id="KW-0862">Zinc</keyword>
<dbReference type="EC" id="3.5.1.103" evidence="4"/>
<comment type="catalytic activity">
    <reaction evidence="4">
        <text>1D-myo-inositol 2-acetamido-2-deoxy-alpha-D-glucopyranoside + H2O = 1D-myo-inositol 2-amino-2-deoxy-alpha-D-glucopyranoside + acetate</text>
        <dbReference type="Rhea" id="RHEA:26180"/>
        <dbReference type="ChEBI" id="CHEBI:15377"/>
        <dbReference type="ChEBI" id="CHEBI:30089"/>
        <dbReference type="ChEBI" id="CHEBI:52442"/>
        <dbReference type="ChEBI" id="CHEBI:58886"/>
        <dbReference type="EC" id="3.5.1.103"/>
    </reaction>
</comment>
<keyword evidence="7" id="KW-1185">Reference proteome</keyword>
<dbReference type="RefSeq" id="WP_137448872.1">
    <property type="nucleotide sequence ID" value="NZ_SZZH01000001.1"/>
</dbReference>
<sequence>MPALLAVHAHPDDESLTMAATLAGAVAAGVRVTLVTATLGEQGEVIGHELQGLVADRADQLGGYRYTELRAAVAALGVADWRLLGGVGAWRDSGMVGTPSAAHPRAFVRARPGGPDHDLAVAALLGVLDEVAPDVVLTYAADGGYGHPDHIATHEVTAAAFAQWTADGIRSARLLAVARPRKAFTAALAGLTVPAGFTRVPADDLGFLVDDAAVDVAVPVGPHAAAARAAALRAHATQVTVFGGDPHLEVAARVPDGFVLSNKRVQPLLPHESFQLLAGPDYPAGERPATDLFAGSDSSGGPGRIRR</sequence>
<dbReference type="Pfam" id="PF02585">
    <property type="entry name" value="PIG-L"/>
    <property type="match status" value="1"/>
</dbReference>
<name>A0A4U6QLT7_9ACTN</name>
<feature type="compositionally biased region" description="Gly residues" evidence="5">
    <location>
        <begin position="298"/>
        <end position="307"/>
    </location>
</feature>
<evidence type="ECO:0000256" key="1">
    <source>
        <dbReference type="ARBA" id="ARBA00022723"/>
    </source>
</evidence>
<feature type="region of interest" description="Disordered" evidence="5">
    <location>
        <begin position="287"/>
        <end position="307"/>
    </location>
</feature>
<organism evidence="6 7">
    <name type="scientific">Nakamurella flava</name>
    <dbReference type="NCBI Taxonomy" id="2576308"/>
    <lineage>
        <taxon>Bacteria</taxon>
        <taxon>Bacillati</taxon>
        <taxon>Actinomycetota</taxon>
        <taxon>Actinomycetes</taxon>
        <taxon>Nakamurellales</taxon>
        <taxon>Nakamurellaceae</taxon>
        <taxon>Nakamurella</taxon>
    </lineage>
</organism>
<comment type="similarity">
    <text evidence="4">Belongs to the MshB deacetylase family.</text>
</comment>
<evidence type="ECO:0000256" key="3">
    <source>
        <dbReference type="ARBA" id="ARBA00022833"/>
    </source>
</evidence>
<dbReference type="GO" id="GO:0010125">
    <property type="term" value="P:mycothiol biosynthetic process"/>
    <property type="evidence" value="ECO:0007669"/>
    <property type="project" value="UniProtKB-UniRule"/>
</dbReference>
<dbReference type="AlphaFoldDB" id="A0A4U6QLT7"/>
<dbReference type="GO" id="GO:0008270">
    <property type="term" value="F:zinc ion binding"/>
    <property type="evidence" value="ECO:0007669"/>
    <property type="project" value="UniProtKB-UniRule"/>
</dbReference>
<keyword evidence="2 4" id="KW-0378">Hydrolase</keyword>
<evidence type="ECO:0000256" key="2">
    <source>
        <dbReference type="ARBA" id="ARBA00022801"/>
    </source>
</evidence>
<dbReference type="NCBIfam" id="TIGR03445">
    <property type="entry name" value="mycothiol_MshB"/>
    <property type="match status" value="1"/>
</dbReference>
<evidence type="ECO:0000313" key="6">
    <source>
        <dbReference type="EMBL" id="TKV61567.1"/>
    </source>
</evidence>
<dbReference type="InterPro" id="IPR017810">
    <property type="entry name" value="Mycothiol_biosynthesis_MshB"/>
</dbReference>
<feature type="binding site" evidence="4">
    <location>
        <position position="150"/>
    </location>
    <ligand>
        <name>Zn(2+)</name>
        <dbReference type="ChEBI" id="CHEBI:29105"/>
    </ligand>
</feature>
<gene>
    <name evidence="4 6" type="primary">mshB</name>
    <name evidence="6" type="ORF">FDO65_08375</name>
</gene>
<reference evidence="6 7" key="1">
    <citation type="submission" date="2019-05" db="EMBL/GenBank/DDBJ databases">
        <title>Nakamurella sp. N5BH11, whole genome shotgun sequence.</title>
        <authorList>
            <person name="Tuo L."/>
        </authorList>
    </citation>
    <scope>NUCLEOTIDE SEQUENCE [LARGE SCALE GENOMIC DNA]</scope>
    <source>
        <strain evidence="6 7">N5BH11</strain>
    </source>
</reference>
<protein>
    <recommendedName>
        <fullName evidence="4">1D-myo-inositol 2-acetamido-2-deoxy-alpha-D-glucopyranoside deacetylase</fullName>
        <shortName evidence="4">GlcNAc-Ins deacetylase</shortName>
        <ecNumber evidence="4">3.5.1.103</ecNumber>
    </recommendedName>
    <alternativeName>
        <fullName evidence="4">N-acetyl-1-D-myo-inositol-2-amino-2-deoxy-alpha-D-glucopyranoside deacetylase</fullName>
    </alternativeName>
</protein>
<dbReference type="EMBL" id="SZZH01000001">
    <property type="protein sequence ID" value="TKV61567.1"/>
    <property type="molecule type" value="Genomic_DNA"/>
</dbReference>
<dbReference type="OrthoDB" id="158614at2"/>
<dbReference type="Proteomes" id="UP000306985">
    <property type="component" value="Unassembled WGS sequence"/>
</dbReference>
<evidence type="ECO:0000256" key="4">
    <source>
        <dbReference type="HAMAP-Rule" id="MF_01696"/>
    </source>
</evidence>
<dbReference type="PANTHER" id="PTHR12993">
    <property type="entry name" value="N-ACETYLGLUCOSAMINYL-PHOSPHATIDYLINOSITOL DE-N-ACETYLASE-RELATED"/>
    <property type="match status" value="1"/>
</dbReference>
<evidence type="ECO:0000256" key="5">
    <source>
        <dbReference type="SAM" id="MobiDB-lite"/>
    </source>
</evidence>
<dbReference type="SUPFAM" id="SSF102588">
    <property type="entry name" value="LmbE-like"/>
    <property type="match status" value="1"/>
</dbReference>
<dbReference type="PANTHER" id="PTHR12993:SF26">
    <property type="entry name" value="1D-MYO-INOSITOL 2-ACETAMIDO-2-DEOXY-ALPHA-D-GLUCOPYRANOSIDE DEACETYLASE"/>
    <property type="match status" value="1"/>
</dbReference>
<feature type="binding site" evidence="4">
    <location>
        <position position="10"/>
    </location>
    <ligand>
        <name>Zn(2+)</name>
        <dbReference type="ChEBI" id="CHEBI:29105"/>
    </ligand>
</feature>
<comment type="caution">
    <text evidence="6">The sequence shown here is derived from an EMBL/GenBank/DDBJ whole genome shotgun (WGS) entry which is preliminary data.</text>
</comment>
<proteinExistence type="inferred from homology"/>
<comment type="cofactor">
    <cofactor evidence="4">
        <name>Zn(2+)</name>
        <dbReference type="ChEBI" id="CHEBI:29105"/>
    </cofactor>
    <text evidence="4">Binds 1 zinc ion per subunit.</text>
</comment>
<dbReference type="GO" id="GO:0035595">
    <property type="term" value="F:N-acetylglucosaminylinositol deacetylase activity"/>
    <property type="evidence" value="ECO:0007669"/>
    <property type="project" value="UniProtKB-EC"/>
</dbReference>
<dbReference type="InterPro" id="IPR024078">
    <property type="entry name" value="LmbE-like_dom_sf"/>
</dbReference>
<dbReference type="InterPro" id="IPR003737">
    <property type="entry name" value="GlcNAc_PI_deacetylase-related"/>
</dbReference>
<accession>A0A4U6QLT7</accession>
<dbReference type="Gene3D" id="3.40.50.10320">
    <property type="entry name" value="LmbE-like"/>
    <property type="match status" value="1"/>
</dbReference>
<comment type="function">
    <text evidence="4">Catalyzes the deacetylation of 1D-myo-inositol 2-acetamido-2-deoxy-alpha-D-glucopyranoside (GlcNAc-Ins) in the mycothiol biosynthesis pathway.</text>
</comment>
<keyword evidence="1 4" id="KW-0479">Metal-binding</keyword>
<evidence type="ECO:0000313" key="7">
    <source>
        <dbReference type="Proteomes" id="UP000306985"/>
    </source>
</evidence>
<dbReference type="HAMAP" id="MF_01696">
    <property type="entry name" value="MshB"/>
    <property type="match status" value="1"/>
</dbReference>